<dbReference type="PROSITE" id="PS51257">
    <property type="entry name" value="PROKAR_LIPOPROTEIN"/>
    <property type="match status" value="1"/>
</dbReference>
<organism evidence="2 3">
    <name type="scientific">Desulfuromonas acetoxidans (strain DSM 684 / 11070)</name>
    <dbReference type="NCBI Taxonomy" id="281689"/>
    <lineage>
        <taxon>Bacteria</taxon>
        <taxon>Pseudomonadati</taxon>
        <taxon>Thermodesulfobacteriota</taxon>
        <taxon>Desulfuromonadia</taxon>
        <taxon>Desulfuromonadales</taxon>
        <taxon>Desulfuromonadaceae</taxon>
        <taxon>Desulfuromonas</taxon>
    </lineage>
</organism>
<keyword evidence="3" id="KW-1185">Reference proteome</keyword>
<dbReference type="AlphaFoldDB" id="Q1JYI6"/>
<evidence type="ECO:0000313" key="2">
    <source>
        <dbReference type="EMBL" id="EAT15220.1"/>
    </source>
</evidence>
<name>Q1JYI6_DESA6</name>
<comment type="caution">
    <text evidence="2">The sequence shown here is derived from an EMBL/GenBank/DDBJ whole genome shotgun (WGS) entry which is preliminary data.</text>
</comment>
<evidence type="ECO:0000259" key="1">
    <source>
        <dbReference type="Pfam" id="PF09851"/>
    </source>
</evidence>
<evidence type="ECO:0000313" key="3">
    <source>
        <dbReference type="Proteomes" id="UP000005695"/>
    </source>
</evidence>
<feature type="domain" description="SHOCT" evidence="1">
    <location>
        <begin position="172"/>
        <end position="198"/>
    </location>
</feature>
<sequence>MRNTILFLFIITLSGCSYSAKPYPMKSGMVTNFRSNSSINIVNEQDIQSAKVENSLLNVDLHKATESTINLLESELNKKGIKNNKDSKKKIFVSVENFYFSDYFMVVGCTSTIKVKTSDGTTKTFQEHNNSGIGLAQACNFAITKTIASIINDEYIRSFINSDSSHQINHREKLAKLKELFKEGLITKEEYDSKRGDIIKSI</sequence>
<dbReference type="InterPro" id="IPR018649">
    <property type="entry name" value="SHOCT"/>
</dbReference>
<reference evidence="2" key="1">
    <citation type="submission" date="2006-05" db="EMBL/GenBank/DDBJ databases">
        <title>Annotation of the draft genome assembly of Desulfuromonas acetoxidans DSM 684.</title>
        <authorList>
            <consortium name="US DOE Joint Genome Institute (JGI-ORNL)"/>
            <person name="Larimer F."/>
            <person name="Land M."/>
            <person name="Hauser L."/>
        </authorList>
    </citation>
    <scope>NUCLEOTIDE SEQUENCE [LARGE SCALE GENOMIC DNA]</scope>
    <source>
        <strain evidence="2">DSM 684</strain>
    </source>
</reference>
<dbReference type="EMBL" id="AAEW02000012">
    <property type="protein sequence ID" value="EAT15220.1"/>
    <property type="molecule type" value="Genomic_DNA"/>
</dbReference>
<dbReference type="Proteomes" id="UP000005695">
    <property type="component" value="Unassembled WGS sequence"/>
</dbReference>
<gene>
    <name evidence="2" type="ORF">Dace_1189</name>
</gene>
<proteinExistence type="predicted"/>
<reference evidence="2" key="2">
    <citation type="submission" date="2006-05" db="EMBL/GenBank/DDBJ databases">
        <title>Sequencing of the draft genome and assembly of Desulfuromonas acetoxidans DSM 684.</title>
        <authorList>
            <consortium name="US DOE Joint Genome Institute (JGI-PGF)"/>
            <person name="Copeland A."/>
            <person name="Lucas S."/>
            <person name="Lapidus A."/>
            <person name="Barry K."/>
            <person name="Detter J.C."/>
            <person name="Glavina del Rio T."/>
            <person name="Hammon N."/>
            <person name="Israni S."/>
            <person name="Dalin E."/>
            <person name="Tice H."/>
            <person name="Bruce D."/>
            <person name="Pitluck S."/>
            <person name="Richardson P."/>
        </authorList>
    </citation>
    <scope>NUCLEOTIDE SEQUENCE [LARGE SCALE GENOMIC DNA]</scope>
    <source>
        <strain evidence="2">DSM 684</strain>
    </source>
</reference>
<dbReference type="OrthoDB" id="9893568at2"/>
<accession>Q1JYI6</accession>
<dbReference type="Pfam" id="PF09851">
    <property type="entry name" value="SHOCT"/>
    <property type="match status" value="1"/>
</dbReference>
<protein>
    <recommendedName>
        <fullName evidence="1">SHOCT domain-containing protein</fullName>
    </recommendedName>
</protein>
<dbReference type="RefSeq" id="WP_006001141.1">
    <property type="nucleotide sequence ID" value="NZ_AAEW02000012.1"/>
</dbReference>